<feature type="compositionally biased region" description="Basic and acidic residues" evidence="1">
    <location>
        <begin position="262"/>
        <end position="274"/>
    </location>
</feature>
<gene>
    <name evidence="3" type="ORF">PCOR1329_LOCUS33832</name>
</gene>
<proteinExistence type="predicted"/>
<dbReference type="EMBL" id="CAUYUJ010014171">
    <property type="protein sequence ID" value="CAK0837711.1"/>
    <property type="molecule type" value="Genomic_DNA"/>
</dbReference>
<feature type="region of interest" description="Disordered" evidence="1">
    <location>
        <begin position="251"/>
        <end position="274"/>
    </location>
</feature>
<evidence type="ECO:0000256" key="2">
    <source>
        <dbReference type="SAM" id="Phobius"/>
    </source>
</evidence>
<keyword evidence="4" id="KW-1185">Reference proteome</keyword>
<reference evidence="3" key="1">
    <citation type="submission" date="2023-10" db="EMBL/GenBank/DDBJ databases">
        <authorList>
            <person name="Chen Y."/>
            <person name="Shah S."/>
            <person name="Dougan E. K."/>
            <person name="Thang M."/>
            <person name="Chan C."/>
        </authorList>
    </citation>
    <scope>NUCLEOTIDE SEQUENCE [LARGE SCALE GENOMIC DNA]</scope>
</reference>
<feature type="region of interest" description="Disordered" evidence="1">
    <location>
        <begin position="187"/>
        <end position="219"/>
    </location>
</feature>
<feature type="compositionally biased region" description="Low complexity" evidence="1">
    <location>
        <begin position="85"/>
        <end position="98"/>
    </location>
</feature>
<protein>
    <submittedName>
        <fullName evidence="3">Uncharacterized protein</fullName>
    </submittedName>
</protein>
<evidence type="ECO:0000256" key="1">
    <source>
        <dbReference type="SAM" id="MobiDB-lite"/>
    </source>
</evidence>
<dbReference type="Proteomes" id="UP001189429">
    <property type="component" value="Unassembled WGS sequence"/>
</dbReference>
<evidence type="ECO:0000313" key="4">
    <source>
        <dbReference type="Proteomes" id="UP001189429"/>
    </source>
</evidence>
<keyword evidence="2" id="KW-0472">Membrane</keyword>
<name>A0ABN9SYL2_9DINO</name>
<feature type="compositionally biased region" description="Basic and acidic residues" evidence="1">
    <location>
        <begin position="104"/>
        <end position="114"/>
    </location>
</feature>
<comment type="caution">
    <text evidence="3">The sequence shown here is derived from an EMBL/GenBank/DDBJ whole genome shotgun (WGS) entry which is preliminary data.</text>
</comment>
<keyword evidence="2" id="KW-0812">Transmembrane</keyword>
<organism evidence="3 4">
    <name type="scientific">Prorocentrum cordatum</name>
    <dbReference type="NCBI Taxonomy" id="2364126"/>
    <lineage>
        <taxon>Eukaryota</taxon>
        <taxon>Sar</taxon>
        <taxon>Alveolata</taxon>
        <taxon>Dinophyceae</taxon>
        <taxon>Prorocentrales</taxon>
        <taxon>Prorocentraceae</taxon>
        <taxon>Prorocentrum</taxon>
    </lineage>
</organism>
<accession>A0ABN9SYL2</accession>
<evidence type="ECO:0000313" key="3">
    <source>
        <dbReference type="EMBL" id="CAK0837711.1"/>
    </source>
</evidence>
<feature type="region of interest" description="Disordered" evidence="1">
    <location>
        <begin position="78"/>
        <end position="172"/>
    </location>
</feature>
<feature type="transmembrane region" description="Helical" evidence="2">
    <location>
        <begin position="46"/>
        <end position="64"/>
    </location>
</feature>
<sequence>MIAVLKAQLQPALSKVLHMVSSLGAGHVAFTAFVSLYVWFLPAATTHLLLAVLGAASYGALLMVQELGFCEHPGKQGAGELPADQGAQPGARPAVARGPRARRAVAEPQRKDPSSGRAWAGSEDCGSTPPRAADQELASSRTRPWKKKKEKSPAPSETAAPGSGAAPRPEGKAQLCAGLAAARRAIDKGVPPAGPPACRDDAVAPPTAEPACQAGAKEQLPSASAPAAATAELAALSPLVPDGFEEAAVTKAAKRRRAAQKKLNEASEGPHAKP</sequence>
<feature type="transmembrane region" description="Helical" evidence="2">
    <location>
        <begin position="16"/>
        <end position="40"/>
    </location>
</feature>
<keyword evidence="2" id="KW-1133">Transmembrane helix</keyword>